<evidence type="ECO:0000256" key="1">
    <source>
        <dbReference type="SAM" id="MobiDB-lite"/>
    </source>
</evidence>
<dbReference type="EMBL" id="FMAE01000001">
    <property type="protein sequence ID" value="SCB10682.1"/>
    <property type="molecule type" value="Genomic_DNA"/>
</dbReference>
<name>A0A1C3U5E7_9BRAD</name>
<evidence type="ECO:0000313" key="3">
    <source>
        <dbReference type="Proteomes" id="UP000183174"/>
    </source>
</evidence>
<evidence type="ECO:0000313" key="2">
    <source>
        <dbReference type="EMBL" id="SCB10682.1"/>
    </source>
</evidence>
<protein>
    <submittedName>
        <fullName evidence="2">Uncharacterized protein</fullName>
    </submittedName>
</protein>
<feature type="region of interest" description="Disordered" evidence="1">
    <location>
        <begin position="211"/>
        <end position="235"/>
    </location>
</feature>
<accession>A0A1C3U5E7</accession>
<dbReference type="Proteomes" id="UP000183174">
    <property type="component" value="Unassembled WGS sequence"/>
</dbReference>
<organism evidence="2 3">
    <name type="scientific">Bradyrhizobium yuanmingense</name>
    <dbReference type="NCBI Taxonomy" id="108015"/>
    <lineage>
        <taxon>Bacteria</taxon>
        <taxon>Pseudomonadati</taxon>
        <taxon>Pseudomonadota</taxon>
        <taxon>Alphaproteobacteria</taxon>
        <taxon>Hyphomicrobiales</taxon>
        <taxon>Nitrobacteraceae</taxon>
        <taxon>Bradyrhizobium</taxon>
    </lineage>
</organism>
<reference evidence="2 3" key="1">
    <citation type="submission" date="2016-08" db="EMBL/GenBank/DDBJ databases">
        <authorList>
            <person name="Seilhamer J.J."/>
        </authorList>
    </citation>
    <scope>NUCLEOTIDE SEQUENCE [LARGE SCALE GENOMIC DNA]</scope>
    <source>
        <strain evidence="2 3">CCBAU 10071</strain>
    </source>
</reference>
<gene>
    <name evidence="2" type="ORF">GA0061099_1001569</name>
</gene>
<sequence length="235" mass="24488">MRFPERLAAARAGAVAPLALRMVEEYSFAVFQTVARMFDLARSCALAALAVFCLDGAPVHAQVAPLRYWIPGGPFGLGGAAGLSSDSYGNFAGFNAGEADWRTSSANGFFIGRERGNLGLSGFNQAGSLGNFSALSYDSTQFGYQMKTGGGMPVTFFAGFDTLKYGNGIGSSLAPLTSTAAPGYGGFAGVEFKPTSNVSLSFGVGYTQQDSGRMDSDIRSNMLPGESPALSGLRR</sequence>
<dbReference type="AlphaFoldDB" id="A0A1C3U5E7"/>
<proteinExistence type="predicted"/>